<name>A0A2H4N7C5_9CAUD</name>
<dbReference type="KEGG" id="vg:41901043"/>
<organism evidence="1 2">
    <name type="scientific">Pectobacterium phage PEAT2</name>
    <dbReference type="NCBI Taxonomy" id="2053078"/>
    <lineage>
        <taxon>Viruses</taxon>
        <taxon>Duplodnaviria</taxon>
        <taxon>Heunggongvirae</taxon>
        <taxon>Uroviricota</taxon>
        <taxon>Caudoviricetes</taxon>
        <taxon>Jameshumphriesvirinae</taxon>
        <taxon>Peatvirus</taxon>
        <taxon>Peatvirus peat2</taxon>
    </lineage>
</organism>
<dbReference type="EMBL" id="MG432137">
    <property type="protein sequence ID" value="ATV25082.1"/>
    <property type="molecule type" value="Genomic_DNA"/>
</dbReference>
<proteinExistence type="predicted"/>
<keyword evidence="2" id="KW-1185">Reference proteome</keyword>
<evidence type="ECO:0000313" key="2">
    <source>
        <dbReference type="Proteomes" id="UP000241775"/>
    </source>
</evidence>
<dbReference type="RefSeq" id="YP_009702242.1">
    <property type="nucleotide sequence ID" value="NC_044940.1"/>
</dbReference>
<sequence>MVIMAGRIEQLIGVTIDTGVKLYRDVSINPGTKGLFDVSSGWAGGKKNIAAGAEIKSLSNEDSVATFAKAHTYADGGMVFAGVNGDRFNLPDNAAPQPAETHWLITTWLKMSAYGAGTAASANNQTLSFSTALINDATQSMLTLICNPASGAVPTSISIHARGKNYSGLASSLSAIYDNNLHQVAFELQLSSDGTQQQLTVYIDGVAAYASGYSAVAATVPAAPTNKYIGTSASFPLAWAGSFYRVRKDDPTATTRTVAQILSSDAASINGRFS</sequence>
<evidence type="ECO:0000313" key="1">
    <source>
        <dbReference type="EMBL" id="ATV25082.1"/>
    </source>
</evidence>
<dbReference type="GeneID" id="41901043"/>
<dbReference type="Gene3D" id="2.60.120.200">
    <property type="match status" value="1"/>
</dbReference>
<protein>
    <submittedName>
        <fullName evidence="1">Uncharacterized protein</fullName>
    </submittedName>
</protein>
<reference evidence="1 2" key="1">
    <citation type="submission" date="2017-11" db="EMBL/GenBank/DDBJ databases">
        <title>Complete genome sequence of phytopathogenic Pectobacterium atrosepticum bacteriophage Peat2 includes a CRISPR Cas4 nuclease.</title>
        <authorList>
            <person name="Kalischuk M."/>
            <person name="Hachey J."/>
            <person name="Thomas D."/>
            <person name="Kawchuk L."/>
        </authorList>
    </citation>
    <scope>NUCLEOTIDE SEQUENCE [LARGE SCALE GENOMIC DNA]</scope>
</reference>
<accession>A0A2H4N7C5</accession>
<dbReference type="Proteomes" id="UP000241775">
    <property type="component" value="Segment"/>
</dbReference>